<evidence type="ECO:0000313" key="1">
    <source>
        <dbReference type="EMBL" id="GMT09394.1"/>
    </source>
</evidence>
<comment type="caution">
    <text evidence="1">The sequence shown here is derived from an EMBL/GenBank/DDBJ whole genome shotgun (WGS) entry which is preliminary data.</text>
</comment>
<dbReference type="AlphaFoldDB" id="A0AAV5UQL2"/>
<proteinExistence type="predicted"/>
<organism evidence="1 2">
    <name type="scientific">Pristionchus fissidentatus</name>
    <dbReference type="NCBI Taxonomy" id="1538716"/>
    <lineage>
        <taxon>Eukaryota</taxon>
        <taxon>Metazoa</taxon>
        <taxon>Ecdysozoa</taxon>
        <taxon>Nematoda</taxon>
        <taxon>Chromadorea</taxon>
        <taxon>Rhabditida</taxon>
        <taxon>Rhabditina</taxon>
        <taxon>Diplogasteromorpha</taxon>
        <taxon>Diplogasteroidea</taxon>
        <taxon>Neodiplogasteridae</taxon>
        <taxon>Pristionchus</taxon>
    </lineage>
</organism>
<keyword evidence="2" id="KW-1185">Reference proteome</keyword>
<sequence length="192" mass="20426">AKFSLLKGAREAHSLVPNVVDVAELTDERVAEDPGGTESASSEGLHGERALGLISCHRDDHVLVVDRVRLGTDDQVEGGDRCCAINHVHTECLVEHGIRCGREFLHYGQRSVDEGCAGVGDDLPSLCVLVVAHSNAGELELEIGGRGERLVGNHRAAVGGVDRSICEEATVDVLLRALVLQPDGEEGQINQV</sequence>
<dbReference type="Proteomes" id="UP001432322">
    <property type="component" value="Unassembled WGS sequence"/>
</dbReference>
<protein>
    <submittedName>
        <fullName evidence="1">Uncharacterized protein</fullName>
    </submittedName>
</protein>
<evidence type="ECO:0000313" key="2">
    <source>
        <dbReference type="Proteomes" id="UP001432322"/>
    </source>
</evidence>
<accession>A0AAV5UQL2</accession>
<feature type="non-terminal residue" evidence="1">
    <location>
        <position position="1"/>
    </location>
</feature>
<name>A0AAV5UQL2_9BILA</name>
<reference evidence="1" key="1">
    <citation type="submission" date="2023-10" db="EMBL/GenBank/DDBJ databases">
        <title>Genome assembly of Pristionchus species.</title>
        <authorList>
            <person name="Yoshida K."/>
            <person name="Sommer R.J."/>
        </authorList>
    </citation>
    <scope>NUCLEOTIDE SEQUENCE</scope>
    <source>
        <strain evidence="1">RS5133</strain>
    </source>
</reference>
<gene>
    <name evidence="1" type="ORF">PFISCL1PPCAC_691</name>
</gene>
<dbReference type="EMBL" id="BTSY01000001">
    <property type="protein sequence ID" value="GMT09394.1"/>
    <property type="molecule type" value="Genomic_DNA"/>
</dbReference>